<feature type="region of interest" description="Disordered" evidence="1">
    <location>
        <begin position="1"/>
        <end position="24"/>
    </location>
</feature>
<evidence type="ECO:0000313" key="2">
    <source>
        <dbReference type="EMBL" id="SVE27559.1"/>
    </source>
</evidence>
<name>A0A383C678_9ZZZZ</name>
<feature type="compositionally biased region" description="Basic and acidic residues" evidence="1">
    <location>
        <begin position="1"/>
        <end position="14"/>
    </location>
</feature>
<sequence>MRLTRHYGDSETTMKRQLNPKMPT</sequence>
<reference evidence="2" key="1">
    <citation type="submission" date="2018-05" db="EMBL/GenBank/DDBJ databases">
        <authorList>
            <person name="Lanie J.A."/>
            <person name="Ng W.-L."/>
            <person name="Kazmierczak K.M."/>
            <person name="Andrzejewski T.M."/>
            <person name="Davidsen T.M."/>
            <person name="Wayne K.J."/>
            <person name="Tettelin H."/>
            <person name="Glass J.I."/>
            <person name="Rusch D."/>
            <person name="Podicherti R."/>
            <person name="Tsui H.-C.T."/>
            <person name="Winkler M.E."/>
        </authorList>
    </citation>
    <scope>NUCLEOTIDE SEQUENCE</scope>
</reference>
<dbReference type="AlphaFoldDB" id="A0A383C678"/>
<organism evidence="2">
    <name type="scientific">marine metagenome</name>
    <dbReference type="NCBI Taxonomy" id="408172"/>
    <lineage>
        <taxon>unclassified sequences</taxon>
        <taxon>metagenomes</taxon>
        <taxon>ecological metagenomes</taxon>
    </lineage>
</organism>
<evidence type="ECO:0000256" key="1">
    <source>
        <dbReference type="SAM" id="MobiDB-lite"/>
    </source>
</evidence>
<dbReference type="EMBL" id="UINC01206093">
    <property type="protein sequence ID" value="SVE27559.1"/>
    <property type="molecule type" value="Genomic_DNA"/>
</dbReference>
<proteinExistence type="predicted"/>
<gene>
    <name evidence="2" type="ORF">METZ01_LOCUS480413</name>
</gene>
<protein>
    <submittedName>
        <fullName evidence="2">Uncharacterized protein</fullName>
    </submittedName>
</protein>
<accession>A0A383C678</accession>